<dbReference type="CDD" id="cd00009">
    <property type="entry name" value="AAA"/>
    <property type="match status" value="1"/>
</dbReference>
<dbReference type="Pfam" id="PF11638">
    <property type="entry name" value="DnaA_N"/>
    <property type="match status" value="1"/>
</dbReference>
<dbReference type="EMBL" id="MFAU01000036">
    <property type="protein sequence ID" value="OGD83916.1"/>
    <property type="molecule type" value="Genomic_DNA"/>
</dbReference>
<dbReference type="AlphaFoldDB" id="A0A1F5FWB8"/>
<keyword evidence="5 8" id="KW-0067">ATP-binding</keyword>
<feature type="region of interest" description="Domain III, AAA+ region" evidence="8">
    <location>
        <begin position="114"/>
        <end position="330"/>
    </location>
</feature>
<dbReference type="CDD" id="cd06571">
    <property type="entry name" value="Bac_DnaA_C"/>
    <property type="match status" value="1"/>
</dbReference>
<dbReference type="InterPro" id="IPR003593">
    <property type="entry name" value="AAA+_ATPase"/>
</dbReference>
<evidence type="ECO:0000256" key="9">
    <source>
        <dbReference type="NCBIfam" id="TIGR00362"/>
    </source>
</evidence>
<comment type="subcellular location">
    <subcellularLocation>
        <location evidence="8">Cytoplasm</location>
    </subcellularLocation>
</comment>
<dbReference type="GO" id="GO:0003688">
    <property type="term" value="F:DNA replication origin binding"/>
    <property type="evidence" value="ECO:0007669"/>
    <property type="project" value="UniProtKB-UniRule"/>
</dbReference>
<dbReference type="SUPFAM" id="SSF48295">
    <property type="entry name" value="TrpR-like"/>
    <property type="match status" value="1"/>
</dbReference>
<dbReference type="SMART" id="SM00760">
    <property type="entry name" value="Bac_DnaA_C"/>
    <property type="match status" value="1"/>
</dbReference>
<dbReference type="Gene3D" id="3.40.50.300">
    <property type="entry name" value="P-loop containing nucleotide triphosphate hydrolases"/>
    <property type="match status" value="1"/>
</dbReference>
<evidence type="ECO:0000256" key="6">
    <source>
        <dbReference type="ARBA" id="ARBA00023121"/>
    </source>
</evidence>
<evidence type="ECO:0000313" key="14">
    <source>
        <dbReference type="EMBL" id="OGD83916.1"/>
    </source>
</evidence>
<dbReference type="PANTHER" id="PTHR30050:SF2">
    <property type="entry name" value="CHROMOSOMAL REPLICATION INITIATOR PROTEIN DNAA"/>
    <property type="match status" value="1"/>
</dbReference>
<gene>
    <name evidence="8" type="primary">dnaA</name>
    <name evidence="14" type="ORF">A2165_00325</name>
</gene>
<dbReference type="GO" id="GO:0005886">
    <property type="term" value="C:plasma membrane"/>
    <property type="evidence" value="ECO:0007669"/>
    <property type="project" value="TreeGrafter"/>
</dbReference>
<protein>
    <recommendedName>
        <fullName evidence="8 9">Chromosomal replication initiator protein DnaA</fullName>
    </recommendedName>
</protein>
<keyword evidence="7 8" id="KW-0238">DNA-binding</keyword>
<dbReference type="InterPro" id="IPR013159">
    <property type="entry name" value="DnaA_C"/>
</dbReference>
<comment type="caution">
    <text evidence="14">The sequence shown here is derived from an EMBL/GenBank/DDBJ whole genome shotgun (WGS) entry which is preliminary data.</text>
</comment>
<comment type="similarity">
    <text evidence="1 8 11">Belongs to the DnaA family.</text>
</comment>
<evidence type="ECO:0000256" key="1">
    <source>
        <dbReference type="ARBA" id="ARBA00006583"/>
    </source>
</evidence>
<dbReference type="PROSITE" id="PS01008">
    <property type="entry name" value="DNAA"/>
    <property type="match status" value="1"/>
</dbReference>
<comment type="domain">
    <text evidence="8">Domain I is involved in oligomerization and binding regulators, domain II is flexibile and of varying length in different bacteria, domain III forms the AAA+ region, while domain IV binds dsDNA.</text>
</comment>
<evidence type="ECO:0000256" key="10">
    <source>
        <dbReference type="RuleBase" id="RU000577"/>
    </source>
</evidence>
<comment type="function">
    <text evidence="8 10">Plays an essential role in the initiation and regulation of chromosomal replication. ATP-DnaA binds to the origin of replication (oriC) to initiate formation of the DNA replication initiation complex once per cell cycle. Binds the DnaA box (a 9 base pair repeat at the origin) and separates the double-stranded (ds)DNA. Forms a right-handed helical filament on oriC DNA; dsDNA binds to the exterior of the filament while single-stranded (ss)DNA is stabiized in the filament's interior. The ATP-DnaA-oriC complex binds and stabilizes one strand of the AT-rich DNA unwinding element (DUE), permitting loading of DNA polymerase. After initiation quickly degrades to an ADP-DnaA complex that is not apt for DNA replication. Binds acidic phospholipids.</text>
</comment>
<keyword evidence="2 8" id="KW-0963">Cytoplasm</keyword>
<dbReference type="InterPro" id="IPR018312">
    <property type="entry name" value="Chromosome_initiator_DnaA_CS"/>
</dbReference>
<keyword evidence="3 8" id="KW-0235">DNA replication</keyword>
<dbReference type="Gene3D" id="1.10.1750.10">
    <property type="match status" value="1"/>
</dbReference>
<evidence type="ECO:0000256" key="5">
    <source>
        <dbReference type="ARBA" id="ARBA00022840"/>
    </source>
</evidence>
<feature type="domain" description="AAA+ ATPase" evidence="12">
    <location>
        <begin position="147"/>
        <end position="280"/>
    </location>
</feature>
<dbReference type="InterPro" id="IPR001957">
    <property type="entry name" value="Chromosome_initiator_DnaA"/>
</dbReference>
<reference evidence="14 15" key="1">
    <citation type="journal article" date="2016" name="Nat. Commun.">
        <title>Thousands of microbial genomes shed light on interconnected biogeochemical processes in an aquifer system.</title>
        <authorList>
            <person name="Anantharaman K."/>
            <person name="Brown C.T."/>
            <person name="Hug L.A."/>
            <person name="Sharon I."/>
            <person name="Castelle C.J."/>
            <person name="Probst A.J."/>
            <person name="Thomas B.C."/>
            <person name="Singh A."/>
            <person name="Wilkins M.J."/>
            <person name="Karaoz U."/>
            <person name="Brodie E.L."/>
            <person name="Williams K.H."/>
            <person name="Hubbard S.S."/>
            <person name="Banfield J.F."/>
        </authorList>
    </citation>
    <scope>NUCLEOTIDE SEQUENCE [LARGE SCALE GENOMIC DNA]</scope>
</reference>
<evidence type="ECO:0000259" key="12">
    <source>
        <dbReference type="SMART" id="SM00382"/>
    </source>
</evidence>
<dbReference type="PRINTS" id="PR00051">
    <property type="entry name" value="DNAA"/>
</dbReference>
<dbReference type="GO" id="GO:0006270">
    <property type="term" value="P:DNA replication initiation"/>
    <property type="evidence" value="ECO:0007669"/>
    <property type="project" value="UniProtKB-UniRule"/>
</dbReference>
<feature type="binding site" evidence="8">
    <location>
        <position position="162"/>
    </location>
    <ligand>
        <name>ATP</name>
        <dbReference type="ChEBI" id="CHEBI:30616"/>
    </ligand>
</feature>
<dbReference type="PANTHER" id="PTHR30050">
    <property type="entry name" value="CHROMOSOMAL REPLICATION INITIATOR PROTEIN DNAA"/>
    <property type="match status" value="1"/>
</dbReference>
<dbReference type="HAMAP" id="MF_00377">
    <property type="entry name" value="DnaA_bact"/>
    <property type="match status" value="1"/>
</dbReference>
<organism evidence="14 15">
    <name type="scientific">Candidatus Curtissbacteria bacterium RBG_13_40_7</name>
    <dbReference type="NCBI Taxonomy" id="1797706"/>
    <lineage>
        <taxon>Bacteria</taxon>
        <taxon>Candidatus Curtissiibacteriota</taxon>
    </lineage>
</organism>
<evidence type="ECO:0000256" key="3">
    <source>
        <dbReference type="ARBA" id="ARBA00022705"/>
    </source>
</evidence>
<dbReference type="Gene3D" id="1.10.8.60">
    <property type="match status" value="1"/>
</dbReference>
<dbReference type="Gene3D" id="3.30.300.180">
    <property type="match status" value="1"/>
</dbReference>
<comment type="subunit">
    <text evidence="8">Oligomerizes as a right-handed, spiral filament on DNA at oriC.</text>
</comment>
<dbReference type="InterPro" id="IPR024633">
    <property type="entry name" value="DnaA_N_dom"/>
</dbReference>
<dbReference type="InterPro" id="IPR027417">
    <property type="entry name" value="P-loop_NTPase"/>
</dbReference>
<dbReference type="InterPro" id="IPR038454">
    <property type="entry name" value="DnaA_N_sf"/>
</dbReference>
<feature type="region of interest" description="Domain I, interacts with DnaA modulators" evidence="8">
    <location>
        <begin position="1"/>
        <end position="87"/>
    </location>
</feature>
<dbReference type="FunFam" id="3.40.50.300:FF:000668">
    <property type="entry name" value="Chromosomal replication initiator protein DnaA"/>
    <property type="match status" value="1"/>
</dbReference>
<dbReference type="InterPro" id="IPR013317">
    <property type="entry name" value="DnaA_dom"/>
</dbReference>
<keyword evidence="4 8" id="KW-0547">Nucleotide-binding</keyword>
<feature type="region of interest" description="Domain IV, binds dsDNA" evidence="8">
    <location>
        <begin position="331"/>
        <end position="450"/>
    </location>
</feature>
<proteinExistence type="inferred from homology"/>
<dbReference type="Proteomes" id="UP000179252">
    <property type="component" value="Unassembled WGS sequence"/>
</dbReference>
<sequence>MDGQKVWNNILSTIKEQVSLSTYKTWFAGSYALDYKKNCEKNLLIIALKNNFLKEQVETKYLHTISEIAKKKADDKVEVIFVVAQKAHPQKTQTEPIFSGVPQNLIVQNRQAEALKPNYSFENFVVGSSNNLAYLAAKQVADNPGAFYNPLLLYGPTGVGKTHLLQAIGNEVLNKSLEAKVLYVTSEKFTNDYLESLTNKTCATFRSKYRTCDLLLIDDIQFLAGKESTQDEFFYTFNELFLSGKQIVLVSDRHPRELGRLKERLVSRFLGGMVANLAPADLEMRMAILKTKCAERDITLTDEIISHIAHICEGSARELEGALISILPQIRITNGKMDSQALKATLDINRSKSAQKPTAQKIIQTVCDYFKVDREDLNSASRKASLVLSRQVLMYLMRTELDLPLEQIGQYIGGRDHSTVIHGIEKIDKAISQNQAQRDEILRIRTVINN</sequence>
<accession>A0A1F5FWB8</accession>
<dbReference type="InterPro" id="IPR020591">
    <property type="entry name" value="Chromosome_initiator_DnaA-like"/>
</dbReference>
<evidence type="ECO:0000256" key="7">
    <source>
        <dbReference type="ARBA" id="ARBA00023125"/>
    </source>
</evidence>
<dbReference type="Pfam" id="PF08299">
    <property type="entry name" value="Bac_DnaA_C"/>
    <property type="match status" value="1"/>
</dbReference>
<dbReference type="SUPFAM" id="SSF52540">
    <property type="entry name" value="P-loop containing nucleoside triphosphate hydrolases"/>
    <property type="match status" value="1"/>
</dbReference>
<feature type="domain" description="Chromosomal replication initiator DnaA C-terminal" evidence="13">
    <location>
        <begin position="358"/>
        <end position="427"/>
    </location>
</feature>
<evidence type="ECO:0000259" key="13">
    <source>
        <dbReference type="SMART" id="SM00760"/>
    </source>
</evidence>
<dbReference type="NCBIfam" id="TIGR00362">
    <property type="entry name" value="DnaA"/>
    <property type="match status" value="1"/>
</dbReference>
<evidence type="ECO:0000313" key="15">
    <source>
        <dbReference type="Proteomes" id="UP000179252"/>
    </source>
</evidence>
<comment type="caution">
    <text evidence="8">Lacks conserved residue(s) required for the propagation of feature annotation.</text>
</comment>
<keyword evidence="6 8" id="KW-0446">Lipid-binding</keyword>
<dbReference type="GO" id="GO:0008289">
    <property type="term" value="F:lipid binding"/>
    <property type="evidence" value="ECO:0007669"/>
    <property type="project" value="UniProtKB-KW"/>
</dbReference>
<dbReference type="InterPro" id="IPR010921">
    <property type="entry name" value="Trp_repressor/repl_initiator"/>
</dbReference>
<evidence type="ECO:0000256" key="8">
    <source>
        <dbReference type="HAMAP-Rule" id="MF_00377"/>
    </source>
</evidence>
<dbReference type="GO" id="GO:0006275">
    <property type="term" value="P:regulation of DNA replication"/>
    <property type="evidence" value="ECO:0007669"/>
    <property type="project" value="UniProtKB-UniRule"/>
</dbReference>
<evidence type="ECO:0000256" key="11">
    <source>
        <dbReference type="RuleBase" id="RU004227"/>
    </source>
</evidence>
<name>A0A1F5FWB8_9BACT</name>
<dbReference type="GO" id="GO:0005524">
    <property type="term" value="F:ATP binding"/>
    <property type="evidence" value="ECO:0007669"/>
    <property type="project" value="UniProtKB-UniRule"/>
</dbReference>
<feature type="binding site" evidence="8">
    <location>
        <position position="161"/>
    </location>
    <ligand>
        <name>ATP</name>
        <dbReference type="ChEBI" id="CHEBI:30616"/>
    </ligand>
</feature>
<feature type="binding site" evidence="8">
    <location>
        <position position="158"/>
    </location>
    <ligand>
        <name>ATP</name>
        <dbReference type="ChEBI" id="CHEBI:30616"/>
    </ligand>
</feature>
<dbReference type="SMART" id="SM00382">
    <property type="entry name" value="AAA"/>
    <property type="match status" value="1"/>
</dbReference>
<evidence type="ECO:0000256" key="2">
    <source>
        <dbReference type="ARBA" id="ARBA00022490"/>
    </source>
</evidence>
<dbReference type="GO" id="GO:0005737">
    <property type="term" value="C:cytoplasm"/>
    <property type="evidence" value="ECO:0007669"/>
    <property type="project" value="UniProtKB-SubCell"/>
</dbReference>
<dbReference type="Pfam" id="PF00308">
    <property type="entry name" value="Bac_DnaA"/>
    <property type="match status" value="1"/>
</dbReference>
<evidence type="ECO:0000256" key="4">
    <source>
        <dbReference type="ARBA" id="ARBA00022741"/>
    </source>
</evidence>
<feature type="binding site" evidence="8">
    <location>
        <position position="160"/>
    </location>
    <ligand>
        <name>ATP</name>
        <dbReference type="ChEBI" id="CHEBI:30616"/>
    </ligand>
</feature>